<name>A0AAN0Y5L1_VIBNA</name>
<dbReference type="RefSeq" id="WP_024372879.1">
    <property type="nucleotide sequence ID" value="NZ_ATFJ01000036.1"/>
</dbReference>
<dbReference type="InterPro" id="IPR029052">
    <property type="entry name" value="Metallo-depent_PP-like"/>
</dbReference>
<reference evidence="2 3" key="1">
    <citation type="submission" date="2016-07" db="EMBL/GenBank/DDBJ databases">
        <title>Developing Vibrio natriegens as a novel, fast-growing host for biotechnology.</title>
        <authorList>
            <person name="Weinstock M.T."/>
            <person name="Hesek E.D."/>
            <person name="Wilson C.M."/>
            <person name="Gibson D.G."/>
        </authorList>
    </citation>
    <scope>NUCLEOTIDE SEQUENCE [LARGE SCALE GENOMIC DNA]</scope>
    <source>
        <strain evidence="2 3">ATCC 14048</strain>
    </source>
</reference>
<evidence type="ECO:0000259" key="1">
    <source>
        <dbReference type="Pfam" id="PF00149"/>
    </source>
</evidence>
<dbReference type="EMBL" id="CP016346">
    <property type="protein sequence ID" value="ANQ14593.1"/>
    <property type="molecule type" value="Genomic_DNA"/>
</dbReference>
<dbReference type="PANTHER" id="PTHR37844:SF2">
    <property type="entry name" value="SER_THR PROTEIN PHOSPHATASE SUPERFAMILY (AFU_ORTHOLOGUE AFUA_1G14840)"/>
    <property type="match status" value="1"/>
</dbReference>
<dbReference type="Proteomes" id="UP000092741">
    <property type="component" value="Chromosome 2"/>
</dbReference>
<dbReference type="Pfam" id="PF00149">
    <property type="entry name" value="Metallophos"/>
    <property type="match status" value="1"/>
</dbReference>
<dbReference type="PANTHER" id="PTHR37844">
    <property type="entry name" value="SER/THR PROTEIN PHOSPHATASE SUPERFAMILY (AFU_ORTHOLOGUE AFUA_1G14840)"/>
    <property type="match status" value="1"/>
</dbReference>
<dbReference type="GO" id="GO:0016787">
    <property type="term" value="F:hydrolase activity"/>
    <property type="evidence" value="ECO:0007669"/>
    <property type="project" value="InterPro"/>
</dbReference>
<sequence length="250" mass="28219">MKICHLSDLHLEFGSMEVPQSDADVIVLSGDIHIGTQGIDWASQFDVPVIYVLGNHEAYGASLDSLIGQCRVKANQYENVHLLENDSIVIEGVRFHGCTLWTDFCLDGSTDVSMKIAEGRMNDFKQILYHGNVFTPQDSQSLHRASRRWLYHSVKQSPEPKNVIVTHHLPSRNLIQVEYLGSPLAPAFASHCDEFETIANKIAVWCYGHNHDCNEQIDFGINFHTNQRGYVEHELVSGFDPQKIITIDTK</sequence>
<dbReference type="Gene3D" id="3.60.21.10">
    <property type="match status" value="1"/>
</dbReference>
<gene>
    <name evidence="2" type="ORF">BA890_17775</name>
</gene>
<organism evidence="2 3">
    <name type="scientific">Vibrio natriegens NBRC 15636 = ATCC 14048 = DSM 759</name>
    <dbReference type="NCBI Taxonomy" id="1219067"/>
    <lineage>
        <taxon>Bacteria</taxon>
        <taxon>Pseudomonadati</taxon>
        <taxon>Pseudomonadota</taxon>
        <taxon>Gammaproteobacteria</taxon>
        <taxon>Vibrionales</taxon>
        <taxon>Vibrionaceae</taxon>
        <taxon>Vibrio</taxon>
    </lineage>
</organism>
<dbReference type="InterPro" id="IPR004843">
    <property type="entry name" value="Calcineurin-like_PHP"/>
</dbReference>
<keyword evidence="3" id="KW-1185">Reference proteome</keyword>
<evidence type="ECO:0000313" key="2">
    <source>
        <dbReference type="EMBL" id="ANQ14593.1"/>
    </source>
</evidence>
<evidence type="ECO:0000313" key="3">
    <source>
        <dbReference type="Proteomes" id="UP000092741"/>
    </source>
</evidence>
<dbReference type="SUPFAM" id="SSF56300">
    <property type="entry name" value="Metallo-dependent phosphatases"/>
    <property type="match status" value="1"/>
</dbReference>
<protein>
    <submittedName>
        <fullName evidence="2">Metallophosphoesterase</fullName>
    </submittedName>
</protein>
<dbReference type="AlphaFoldDB" id="A0AAN0Y5L1"/>
<feature type="domain" description="Calcineurin-like phosphoesterase" evidence="1">
    <location>
        <begin position="1"/>
        <end position="212"/>
    </location>
</feature>
<accession>A0AAN0Y5L1</accession>
<dbReference type="KEGG" id="vna:PN96_22280"/>
<proteinExistence type="predicted"/>